<dbReference type="PANTHER" id="PTHR39468:SF1">
    <property type="entry name" value="MTF2-LIKE C-TERMINAL DOMAIN-CONTAINING PROTEIN"/>
    <property type="match status" value="1"/>
</dbReference>
<keyword evidence="4" id="KW-1185">Reference proteome</keyword>
<gene>
    <name evidence="3" type="ORF">MVES_001810</name>
</gene>
<proteinExistence type="predicted"/>
<organism evidence="3 4">
    <name type="scientific">Malassezia vespertilionis</name>
    <dbReference type="NCBI Taxonomy" id="2020962"/>
    <lineage>
        <taxon>Eukaryota</taxon>
        <taxon>Fungi</taxon>
        <taxon>Dikarya</taxon>
        <taxon>Basidiomycota</taxon>
        <taxon>Ustilaginomycotina</taxon>
        <taxon>Malasseziomycetes</taxon>
        <taxon>Malasseziales</taxon>
        <taxon>Malasseziaceae</taxon>
        <taxon>Malassezia</taxon>
    </lineage>
</organism>
<dbReference type="Pfam" id="PF19189">
    <property type="entry name" value="Mtf2"/>
    <property type="match status" value="1"/>
</dbReference>
<name>A0A2N1JD34_9BASI</name>
<dbReference type="PANTHER" id="PTHR39468">
    <property type="entry name" value="CHROMOSOME 7, WHOLE GENOME SHOTGUN SEQUENCE"/>
    <property type="match status" value="1"/>
</dbReference>
<dbReference type="GO" id="GO:0005739">
    <property type="term" value="C:mitochondrion"/>
    <property type="evidence" value="ECO:0007669"/>
    <property type="project" value="InterPro"/>
</dbReference>
<sequence length="378" mass="41713">MLWRRALRVPRSVSTHSTAALDGRIFRSFCRSCTACLPEHDPNPWDELFAGPDAYPTTTPAIRSVPSTAHVKMPRSVLYAEERNRNSNTAPLKHDTSALTKSEAQQFRRIFALLETEMGNDMTQAPPPEPLHAFAEHNKLHRSKLTTRGGGVGTRFEAAKEGLAASLSPESMELGVDEVWVGLQSQPTLGDVWRWAVEHVWGTNAAYGVRTAFFAPALHMLLLTLRDKFHAPHAALSVTSTTRALGPEAYVLGCTASLYAEAARTAWLCLRDPYKVLAIAREARQTGVLSGALDAHTRTEDAVLRDYLERVRNELRTHALQRAQAQREPRDPSTPLVLDALHRDFLRVVKELRSCTPEAPAAPSAAKRRAAQAHGDAS</sequence>
<evidence type="ECO:0000313" key="4">
    <source>
        <dbReference type="Proteomes" id="UP000232875"/>
    </source>
</evidence>
<protein>
    <recommendedName>
        <fullName evidence="2">Mtf2-like C-terminal domain-containing protein</fullName>
    </recommendedName>
</protein>
<dbReference type="Proteomes" id="UP000232875">
    <property type="component" value="Unassembled WGS sequence"/>
</dbReference>
<feature type="region of interest" description="Disordered" evidence="1">
    <location>
        <begin position="357"/>
        <end position="378"/>
    </location>
</feature>
<reference evidence="3 4" key="1">
    <citation type="submission" date="2017-10" db="EMBL/GenBank/DDBJ databases">
        <title>A novel species of cold-tolerant Malassezia isolated from bats.</title>
        <authorList>
            <person name="Lorch J.M."/>
            <person name="Palmer J.M."/>
            <person name="Vanderwolf K.J."/>
            <person name="Schmidt K.Z."/>
            <person name="Verant M.L."/>
            <person name="Weller T.J."/>
            <person name="Blehert D.S."/>
        </authorList>
    </citation>
    <scope>NUCLEOTIDE SEQUENCE [LARGE SCALE GENOMIC DNA]</scope>
    <source>
        <strain evidence="3 4">NWHC:44797-103</strain>
    </source>
</reference>
<feature type="domain" description="Mtf2-like C-terminal" evidence="2">
    <location>
        <begin position="218"/>
        <end position="289"/>
    </location>
</feature>
<evidence type="ECO:0000313" key="3">
    <source>
        <dbReference type="EMBL" id="PKI84432.1"/>
    </source>
</evidence>
<dbReference type="EMBL" id="KZ454989">
    <property type="protein sequence ID" value="PKI84432.1"/>
    <property type="molecule type" value="Genomic_DNA"/>
</dbReference>
<dbReference type="STRING" id="2020962.A0A2N1JD34"/>
<dbReference type="OrthoDB" id="2444174at2759"/>
<dbReference type="InterPro" id="IPR043837">
    <property type="entry name" value="Mtf2-like_C"/>
</dbReference>
<dbReference type="AlphaFoldDB" id="A0A2N1JD34"/>
<evidence type="ECO:0000259" key="2">
    <source>
        <dbReference type="Pfam" id="PF19189"/>
    </source>
</evidence>
<accession>A0A2N1JD34</accession>
<dbReference type="InterPro" id="IPR040009">
    <property type="entry name" value="Mtf2/C5D6.12-like"/>
</dbReference>
<evidence type="ECO:0000256" key="1">
    <source>
        <dbReference type="SAM" id="MobiDB-lite"/>
    </source>
</evidence>